<protein>
    <submittedName>
        <fullName evidence="1">Uncharacterized protein</fullName>
    </submittedName>
</protein>
<organism evidence="1 2">
    <name type="scientific">Segatella oris F0302</name>
    <dbReference type="NCBI Taxonomy" id="649760"/>
    <lineage>
        <taxon>Bacteria</taxon>
        <taxon>Pseudomonadati</taxon>
        <taxon>Bacteroidota</taxon>
        <taxon>Bacteroidia</taxon>
        <taxon>Bacteroidales</taxon>
        <taxon>Prevotellaceae</taxon>
        <taxon>Segatella</taxon>
    </lineage>
</organism>
<comment type="caution">
    <text evidence="1">The sequence shown here is derived from an EMBL/GenBank/DDBJ whole genome shotgun (WGS) entry which is preliminary data.</text>
</comment>
<dbReference type="Proteomes" id="UP000004079">
    <property type="component" value="Unassembled WGS sequence"/>
</dbReference>
<dbReference type="AlphaFoldDB" id="D1QTB6"/>
<name>D1QTB6_9BACT</name>
<gene>
    <name evidence="1" type="ORF">HMPREF0971_02244</name>
</gene>
<accession>D1QTB6</accession>
<evidence type="ECO:0000313" key="2">
    <source>
        <dbReference type="Proteomes" id="UP000004079"/>
    </source>
</evidence>
<proteinExistence type="predicted"/>
<dbReference type="EMBL" id="ACUZ02000037">
    <property type="protein sequence ID" value="EFB31396.1"/>
    <property type="molecule type" value="Genomic_DNA"/>
</dbReference>
<evidence type="ECO:0000313" key="1">
    <source>
        <dbReference type="EMBL" id="EFB31396.1"/>
    </source>
</evidence>
<sequence>MHGYSERKHKKAGGAFMVLFTLSTRKSAAAMRDAALHLFILVAYLVVV</sequence>
<dbReference type="HOGENOM" id="CLU_3156347_0_0_10"/>
<reference evidence="1 2" key="1">
    <citation type="submission" date="2009-11" db="EMBL/GenBank/DDBJ databases">
        <authorList>
            <person name="Weinstock G."/>
            <person name="Sodergren E."/>
            <person name="Clifton S."/>
            <person name="Fulton L."/>
            <person name="Fulton B."/>
            <person name="Courtney L."/>
            <person name="Fronick C."/>
            <person name="Harrison M."/>
            <person name="Strong C."/>
            <person name="Farmer C."/>
            <person name="Delahaunty K."/>
            <person name="Markovic C."/>
            <person name="Hall O."/>
            <person name="Minx P."/>
            <person name="Tomlinson C."/>
            <person name="Mitreva M."/>
            <person name="Nelson J."/>
            <person name="Hou S."/>
            <person name="Wollam A."/>
            <person name="Pepin K.H."/>
            <person name="Johnson M."/>
            <person name="Bhonagiri V."/>
            <person name="Nash W.E."/>
            <person name="Warren W."/>
            <person name="Chinwalla A."/>
            <person name="Mardis E.R."/>
            <person name="Wilson R.K."/>
        </authorList>
    </citation>
    <scope>NUCLEOTIDE SEQUENCE [LARGE SCALE GENOMIC DNA]</scope>
    <source>
        <strain evidence="1 2">F0302</strain>
    </source>
</reference>